<protein>
    <submittedName>
        <fullName evidence="2">Acetyltransferase (GNAT) family protein</fullName>
    </submittedName>
</protein>
<accession>A0A1G6QCJ1</accession>
<reference evidence="3" key="1">
    <citation type="submission" date="2016-10" db="EMBL/GenBank/DDBJ databases">
        <authorList>
            <person name="Varghese N."/>
            <person name="Submissions S."/>
        </authorList>
    </citation>
    <scope>NUCLEOTIDE SEQUENCE [LARGE SCALE GENOMIC DNA]</scope>
    <source>
        <strain evidence="3">DSM 21620</strain>
    </source>
</reference>
<keyword evidence="2" id="KW-0808">Transferase</keyword>
<dbReference type="PROSITE" id="PS51186">
    <property type="entry name" value="GNAT"/>
    <property type="match status" value="1"/>
</dbReference>
<dbReference type="RefSeq" id="WP_244499319.1">
    <property type="nucleotide sequence ID" value="NZ_FMZB01000005.1"/>
</dbReference>
<organism evidence="2 3">
    <name type="scientific">Terribacillus halophilus</name>
    <dbReference type="NCBI Taxonomy" id="361279"/>
    <lineage>
        <taxon>Bacteria</taxon>
        <taxon>Bacillati</taxon>
        <taxon>Bacillota</taxon>
        <taxon>Bacilli</taxon>
        <taxon>Bacillales</taxon>
        <taxon>Bacillaceae</taxon>
        <taxon>Terribacillus</taxon>
    </lineage>
</organism>
<dbReference type="Pfam" id="PF00583">
    <property type="entry name" value="Acetyltransf_1"/>
    <property type="match status" value="1"/>
</dbReference>
<dbReference type="InterPro" id="IPR016181">
    <property type="entry name" value="Acyl_CoA_acyltransferase"/>
</dbReference>
<feature type="domain" description="N-acetyltransferase" evidence="1">
    <location>
        <begin position="2"/>
        <end position="156"/>
    </location>
</feature>
<dbReference type="EMBL" id="FMZB01000005">
    <property type="protein sequence ID" value="SDC90089.1"/>
    <property type="molecule type" value="Genomic_DNA"/>
</dbReference>
<dbReference type="STRING" id="361279.SAMN05421663_10527"/>
<sequence>MYETRLAKREELPLIGNYWFRMASEMGEIDDIPVPSSQRVLEVIAIFEKEFDAGNIMFKVATDEKNEIVACAGGLIREEYTFPLSEEKSVFGWVIAVYTLPAHRKLGLSSRLVEEVCNWLKDQGAVRARLWSSSSARGMYENLGFRNMVDMEKTLK</sequence>
<dbReference type="InterPro" id="IPR000182">
    <property type="entry name" value="GNAT_dom"/>
</dbReference>
<dbReference type="Proteomes" id="UP000198666">
    <property type="component" value="Unassembled WGS sequence"/>
</dbReference>
<dbReference type="GO" id="GO:0016747">
    <property type="term" value="F:acyltransferase activity, transferring groups other than amino-acyl groups"/>
    <property type="evidence" value="ECO:0007669"/>
    <property type="project" value="InterPro"/>
</dbReference>
<dbReference type="Gene3D" id="3.40.630.30">
    <property type="match status" value="1"/>
</dbReference>
<evidence type="ECO:0000313" key="2">
    <source>
        <dbReference type="EMBL" id="SDC90089.1"/>
    </source>
</evidence>
<dbReference type="AlphaFoldDB" id="A0A1G6QCJ1"/>
<evidence type="ECO:0000259" key="1">
    <source>
        <dbReference type="PROSITE" id="PS51186"/>
    </source>
</evidence>
<dbReference type="SUPFAM" id="SSF55729">
    <property type="entry name" value="Acyl-CoA N-acyltransferases (Nat)"/>
    <property type="match status" value="1"/>
</dbReference>
<dbReference type="CDD" id="cd04301">
    <property type="entry name" value="NAT_SF"/>
    <property type="match status" value="1"/>
</dbReference>
<evidence type="ECO:0000313" key="3">
    <source>
        <dbReference type="Proteomes" id="UP000198666"/>
    </source>
</evidence>
<proteinExistence type="predicted"/>
<name>A0A1G6QCJ1_9BACI</name>
<gene>
    <name evidence="2" type="ORF">SAMN05421663_10527</name>
</gene>
<keyword evidence="3" id="KW-1185">Reference proteome</keyword>